<evidence type="ECO:0000313" key="8">
    <source>
        <dbReference type="Proteomes" id="UP000214975"/>
    </source>
</evidence>
<accession>A0A223HV87</accession>
<evidence type="ECO:0000313" key="7">
    <source>
        <dbReference type="EMBL" id="AST56383.1"/>
    </source>
</evidence>
<dbReference type="InterPro" id="IPR042177">
    <property type="entry name" value="Cell/Rod_1"/>
</dbReference>
<dbReference type="EMBL" id="CP016893">
    <property type="protein sequence ID" value="AST56383.1"/>
    <property type="molecule type" value="Genomic_DNA"/>
</dbReference>
<dbReference type="InterPro" id="IPR007221">
    <property type="entry name" value="MreC"/>
</dbReference>
<reference evidence="7 8" key="1">
    <citation type="submission" date="2016-08" db="EMBL/GenBank/DDBJ databases">
        <title>A novel genetic cassette of butanologenic Thermoanaerobacterium thermosaccharolyticum that directly convert cellulose to butanol.</title>
        <authorList>
            <person name="Li T."/>
            <person name="He J."/>
        </authorList>
    </citation>
    <scope>NUCLEOTIDE SEQUENCE [LARGE SCALE GENOMIC DNA]</scope>
    <source>
        <strain evidence="7 8">TG57</strain>
    </source>
</reference>
<dbReference type="OMA" id="RDMTVLN"/>
<dbReference type="AlphaFoldDB" id="A0A223HV87"/>
<dbReference type="Pfam" id="PF04085">
    <property type="entry name" value="MreC"/>
    <property type="match status" value="1"/>
</dbReference>
<comment type="similarity">
    <text evidence="1 5">Belongs to the MreC family.</text>
</comment>
<keyword evidence="3 5" id="KW-0133">Cell shape</keyword>
<gene>
    <name evidence="7" type="ORF">Thert_00132</name>
</gene>
<name>A0A223HV87_THETR</name>
<dbReference type="InterPro" id="IPR042175">
    <property type="entry name" value="Cell/Rod_MreC_2"/>
</dbReference>
<dbReference type="Gene3D" id="2.40.10.340">
    <property type="entry name" value="Rod shape-determining protein MreC, domain 1"/>
    <property type="match status" value="1"/>
</dbReference>
<dbReference type="PANTHER" id="PTHR34138:SF1">
    <property type="entry name" value="CELL SHAPE-DETERMINING PROTEIN MREC"/>
    <property type="match status" value="1"/>
</dbReference>
<protein>
    <recommendedName>
        <fullName evidence="2 5">Cell shape-determining protein MreC</fullName>
    </recommendedName>
    <alternativeName>
        <fullName evidence="4 5">Cell shape protein MreC</fullName>
    </alternativeName>
</protein>
<dbReference type="Proteomes" id="UP000214975">
    <property type="component" value="Chromosome"/>
</dbReference>
<evidence type="ECO:0000256" key="4">
    <source>
        <dbReference type="ARBA" id="ARBA00032089"/>
    </source>
</evidence>
<dbReference type="NCBIfam" id="TIGR00219">
    <property type="entry name" value="mreC"/>
    <property type="match status" value="1"/>
</dbReference>
<evidence type="ECO:0000256" key="5">
    <source>
        <dbReference type="PIRNR" id="PIRNR038471"/>
    </source>
</evidence>
<comment type="function">
    <text evidence="5">Involved in formation and maintenance of cell shape.</text>
</comment>
<dbReference type="PIRSF" id="PIRSF038471">
    <property type="entry name" value="MreC"/>
    <property type="match status" value="1"/>
</dbReference>
<dbReference type="InterPro" id="IPR055342">
    <property type="entry name" value="MreC_beta-barrel_core"/>
</dbReference>
<organism evidence="7 8">
    <name type="scientific">Thermoanaerobacterium thermosaccharolyticum</name>
    <name type="common">Clostridium thermosaccharolyticum</name>
    <dbReference type="NCBI Taxonomy" id="1517"/>
    <lineage>
        <taxon>Bacteria</taxon>
        <taxon>Bacillati</taxon>
        <taxon>Bacillota</taxon>
        <taxon>Clostridia</taxon>
        <taxon>Thermoanaerobacterales</taxon>
        <taxon>Thermoanaerobacteraceae</taxon>
        <taxon>Thermoanaerobacterium</taxon>
    </lineage>
</organism>
<dbReference type="RefSeq" id="WP_013297613.1">
    <property type="nucleotide sequence ID" value="NZ_CP016893.1"/>
</dbReference>
<dbReference type="PANTHER" id="PTHR34138">
    <property type="entry name" value="CELL SHAPE-DETERMINING PROTEIN MREC"/>
    <property type="match status" value="1"/>
</dbReference>
<dbReference type="GO" id="GO:0008360">
    <property type="term" value="P:regulation of cell shape"/>
    <property type="evidence" value="ECO:0007669"/>
    <property type="project" value="UniProtKB-KW"/>
</dbReference>
<dbReference type="Gene3D" id="2.40.10.350">
    <property type="entry name" value="Rod shape-determining protein MreC, domain 2"/>
    <property type="match status" value="1"/>
</dbReference>
<evidence type="ECO:0000256" key="1">
    <source>
        <dbReference type="ARBA" id="ARBA00009369"/>
    </source>
</evidence>
<evidence type="ECO:0000256" key="3">
    <source>
        <dbReference type="ARBA" id="ARBA00022960"/>
    </source>
</evidence>
<evidence type="ECO:0000259" key="6">
    <source>
        <dbReference type="Pfam" id="PF04085"/>
    </source>
</evidence>
<dbReference type="GeneID" id="93863971"/>
<proteinExistence type="inferred from homology"/>
<feature type="domain" description="Rod shape-determining protein MreC beta-barrel core" evidence="6">
    <location>
        <begin position="123"/>
        <end position="268"/>
    </location>
</feature>
<evidence type="ECO:0000256" key="2">
    <source>
        <dbReference type="ARBA" id="ARBA00013855"/>
    </source>
</evidence>
<sequence length="276" mass="30628">MPRFLKNKQFIFVILIAVALISAMAYTYGGGRNITPMESAIGSILSPVEKVFYSLGNNVSNFFSSIKEIGTLRAKNAALEKEIIKLNKNDIMLQEYINENNRLRDILNFKDNNKNITTQPANIVSKNPGNWFNTFNIDVGSDKGIKPKMAVLDEKGNMVGIVTDVGKNWSKVLSIIDVDSSVSAIDVRTRDNGIIRGDSNGNLNMIYIPIDSKISKGDIITTSDMSMFPRGLIIGRVEKVEKDEGSLLKQAIIKPEADFERLEFVQVVTNMKTTGD</sequence>
<dbReference type="GO" id="GO:0005886">
    <property type="term" value="C:plasma membrane"/>
    <property type="evidence" value="ECO:0007669"/>
    <property type="project" value="TreeGrafter"/>
</dbReference>